<dbReference type="PANTHER" id="PTHR34313:SF2">
    <property type="entry name" value="ENDOGENOUS RETROVIRUS GROUP K MEMBER 21 ENV POLYPROTEIN-LIKE"/>
    <property type="match status" value="1"/>
</dbReference>
<name>A0ABX0S7X0_PONBL</name>
<gene>
    <name evidence="3" type="ORF">BU61_9583</name>
</gene>
<feature type="compositionally biased region" description="Acidic residues" evidence="2">
    <location>
        <begin position="1"/>
        <end position="23"/>
    </location>
</feature>
<evidence type="ECO:0000313" key="3">
    <source>
        <dbReference type="EMBL" id="NIG61192.1"/>
    </source>
</evidence>
<dbReference type="InterPro" id="IPR051255">
    <property type="entry name" value="Retroviral_env_glycoprotein"/>
</dbReference>
<accession>A0ABX0S7X0</accession>
<organism evidence="3 4">
    <name type="scientific">Pontoporia blainvillei</name>
    <name type="common">Franciscana</name>
    <name type="synonym">Delphinus blainvillei</name>
    <dbReference type="NCBI Taxonomy" id="48723"/>
    <lineage>
        <taxon>Eukaryota</taxon>
        <taxon>Metazoa</taxon>
        <taxon>Chordata</taxon>
        <taxon>Craniata</taxon>
        <taxon>Vertebrata</taxon>
        <taxon>Euteleostomi</taxon>
        <taxon>Mammalia</taxon>
        <taxon>Eutheria</taxon>
        <taxon>Laurasiatheria</taxon>
        <taxon>Artiodactyla</taxon>
        <taxon>Whippomorpha</taxon>
        <taxon>Cetacea</taxon>
        <taxon>Odontoceti</taxon>
        <taxon>Pontoporiidae</taxon>
        <taxon>Pontoporia</taxon>
    </lineage>
</organism>
<sequence>MPSSESLEEEDELSPADETELEEEAARYHNSDFDDGIFAALKNVPAESENFPVLDKTSLTALAQALTWAIEDPPKDLPPCIQQILSPFSNPSEPLWSYPLWHRCQYSTPVWHRIPHTTEAVLDWSFPQPFAELLINKIESPGGWVDGVFSTNLGNVQNNIWKLMAAVGPVVLSHQQHSVRNLTAFVMACVPSPCAVLPGSVYVFQKEGFYDIRCDNCNLTNCITMGEPNRGFLLVHQPPFVMLPVNVTGPWCSNSVLLRTGFRAIAELQVGLYYVTLKNKKGGHVGNQLQADTVLAA</sequence>
<reference evidence="3" key="1">
    <citation type="submission" date="2018-05" db="EMBL/GenBank/DDBJ databases">
        <authorList>
            <person name="Pedro S.L.S."/>
            <person name="Freitas R.C."/>
            <person name="Barreto A.S."/>
            <person name="Lima A.O.S."/>
        </authorList>
    </citation>
    <scope>NUCLEOTIDE SEQUENCE</scope>
    <source>
        <strain evidence="3">BP203</strain>
        <tissue evidence="3">Muscle</tissue>
    </source>
</reference>
<dbReference type="EMBL" id="PGGH01264477">
    <property type="protein sequence ID" value="NIG61192.1"/>
    <property type="molecule type" value="Genomic_DNA"/>
</dbReference>
<protein>
    <submittedName>
        <fullName evidence="3">Envelope glycoprotein-like</fullName>
    </submittedName>
</protein>
<evidence type="ECO:0000256" key="2">
    <source>
        <dbReference type="SAM" id="MobiDB-lite"/>
    </source>
</evidence>
<comment type="caution">
    <text evidence="3">The sequence shown here is derived from an EMBL/GenBank/DDBJ whole genome shotgun (WGS) entry which is preliminary data.</text>
</comment>
<dbReference type="PANTHER" id="PTHR34313">
    <property type="entry name" value="ENDOGENOUS RETROVIRUS GROUP K MEMBER 113 ENV POLYPROTEIN-RELATED"/>
    <property type="match status" value="1"/>
</dbReference>
<feature type="region of interest" description="Disordered" evidence="2">
    <location>
        <begin position="1"/>
        <end position="24"/>
    </location>
</feature>
<evidence type="ECO:0000256" key="1">
    <source>
        <dbReference type="ARBA" id="ARBA00004328"/>
    </source>
</evidence>
<evidence type="ECO:0000313" key="4">
    <source>
        <dbReference type="Proteomes" id="UP001165941"/>
    </source>
</evidence>
<keyword evidence="4" id="KW-1185">Reference proteome</keyword>
<dbReference type="Proteomes" id="UP001165941">
    <property type="component" value="Unassembled WGS sequence"/>
</dbReference>
<proteinExistence type="predicted"/>
<comment type="subcellular location">
    <subcellularLocation>
        <location evidence="1">Virion</location>
    </subcellularLocation>
</comment>